<sequence>MEYFDLWDSCMIKSFKLRKSGNELRFSIQRVPPGRTLKALSIPRRVMTNALTQSGLIHTLRLKASATTFVFPGCWKADSWSSPQIYFLFFW</sequence>
<protein>
    <submittedName>
        <fullName evidence="1">Uncharacterized protein</fullName>
    </submittedName>
</protein>
<dbReference type="EMBL" id="BKCJ010387276">
    <property type="protein sequence ID" value="GFA21741.1"/>
    <property type="molecule type" value="Genomic_DNA"/>
</dbReference>
<evidence type="ECO:0000313" key="1">
    <source>
        <dbReference type="EMBL" id="GFA21741.1"/>
    </source>
</evidence>
<accession>A0A699J9D6</accession>
<gene>
    <name evidence="1" type="ORF">Tci_593713</name>
</gene>
<dbReference type="AlphaFoldDB" id="A0A699J9D6"/>
<comment type="caution">
    <text evidence="1">The sequence shown here is derived from an EMBL/GenBank/DDBJ whole genome shotgun (WGS) entry which is preliminary data.</text>
</comment>
<name>A0A699J9D6_TANCI</name>
<proteinExistence type="predicted"/>
<organism evidence="1">
    <name type="scientific">Tanacetum cinerariifolium</name>
    <name type="common">Dalmatian daisy</name>
    <name type="synonym">Chrysanthemum cinerariifolium</name>
    <dbReference type="NCBI Taxonomy" id="118510"/>
    <lineage>
        <taxon>Eukaryota</taxon>
        <taxon>Viridiplantae</taxon>
        <taxon>Streptophyta</taxon>
        <taxon>Embryophyta</taxon>
        <taxon>Tracheophyta</taxon>
        <taxon>Spermatophyta</taxon>
        <taxon>Magnoliopsida</taxon>
        <taxon>eudicotyledons</taxon>
        <taxon>Gunneridae</taxon>
        <taxon>Pentapetalae</taxon>
        <taxon>asterids</taxon>
        <taxon>campanulids</taxon>
        <taxon>Asterales</taxon>
        <taxon>Asteraceae</taxon>
        <taxon>Asteroideae</taxon>
        <taxon>Anthemideae</taxon>
        <taxon>Anthemidinae</taxon>
        <taxon>Tanacetum</taxon>
    </lineage>
</organism>
<reference evidence="1" key="1">
    <citation type="journal article" date="2019" name="Sci. Rep.">
        <title>Draft genome of Tanacetum cinerariifolium, the natural source of mosquito coil.</title>
        <authorList>
            <person name="Yamashiro T."/>
            <person name="Shiraishi A."/>
            <person name="Satake H."/>
            <person name="Nakayama K."/>
        </authorList>
    </citation>
    <scope>NUCLEOTIDE SEQUENCE</scope>
</reference>
<feature type="non-terminal residue" evidence="1">
    <location>
        <position position="91"/>
    </location>
</feature>